<sequence>MEKTLVELLHEHNNSIYRGENEWSSEAWNKIVKEFHERERHVNFTRAQIQEKKKELKRDYKMLKEARKQSGVHWNQERVMFES</sequence>
<protein>
    <recommendedName>
        <fullName evidence="1">Myb/SANT-like domain-containing protein</fullName>
    </recommendedName>
</protein>
<dbReference type="AlphaFoldDB" id="A0A0A9F816"/>
<dbReference type="EMBL" id="GBRH01189414">
    <property type="protein sequence ID" value="JAE08482.1"/>
    <property type="molecule type" value="Transcribed_RNA"/>
</dbReference>
<reference evidence="2" key="1">
    <citation type="submission" date="2014-09" db="EMBL/GenBank/DDBJ databases">
        <authorList>
            <person name="Magalhaes I.L.F."/>
            <person name="Oliveira U."/>
            <person name="Santos F.R."/>
            <person name="Vidigal T.H.D.A."/>
            <person name="Brescovit A.D."/>
            <person name="Santos A.J."/>
        </authorList>
    </citation>
    <scope>NUCLEOTIDE SEQUENCE</scope>
    <source>
        <tissue evidence="2">Shoot tissue taken approximately 20 cm above the soil surface</tissue>
    </source>
</reference>
<organism evidence="2">
    <name type="scientific">Arundo donax</name>
    <name type="common">Giant reed</name>
    <name type="synonym">Donax arundinaceus</name>
    <dbReference type="NCBI Taxonomy" id="35708"/>
    <lineage>
        <taxon>Eukaryota</taxon>
        <taxon>Viridiplantae</taxon>
        <taxon>Streptophyta</taxon>
        <taxon>Embryophyta</taxon>
        <taxon>Tracheophyta</taxon>
        <taxon>Spermatophyta</taxon>
        <taxon>Magnoliopsida</taxon>
        <taxon>Liliopsida</taxon>
        <taxon>Poales</taxon>
        <taxon>Poaceae</taxon>
        <taxon>PACMAD clade</taxon>
        <taxon>Arundinoideae</taxon>
        <taxon>Arundineae</taxon>
        <taxon>Arundo</taxon>
    </lineage>
</organism>
<evidence type="ECO:0000313" key="2">
    <source>
        <dbReference type="EMBL" id="JAE08482.1"/>
    </source>
</evidence>
<dbReference type="Pfam" id="PF12776">
    <property type="entry name" value="Myb_DNA-bind_3"/>
    <property type="match status" value="1"/>
</dbReference>
<name>A0A0A9F816_ARUDO</name>
<dbReference type="InterPro" id="IPR024752">
    <property type="entry name" value="Myb/SANT-like_dom"/>
</dbReference>
<accession>A0A0A9F816</accession>
<reference evidence="2" key="2">
    <citation type="journal article" date="2015" name="Data Brief">
        <title>Shoot transcriptome of the giant reed, Arundo donax.</title>
        <authorList>
            <person name="Barrero R.A."/>
            <person name="Guerrero F.D."/>
            <person name="Moolhuijzen P."/>
            <person name="Goolsby J.A."/>
            <person name="Tidwell J."/>
            <person name="Bellgard S.E."/>
            <person name="Bellgard M.I."/>
        </authorList>
    </citation>
    <scope>NUCLEOTIDE SEQUENCE</scope>
    <source>
        <tissue evidence="2">Shoot tissue taken approximately 20 cm above the soil surface</tissue>
    </source>
</reference>
<evidence type="ECO:0000259" key="1">
    <source>
        <dbReference type="Pfam" id="PF12776"/>
    </source>
</evidence>
<proteinExistence type="predicted"/>
<feature type="domain" description="Myb/SANT-like" evidence="1">
    <location>
        <begin position="1"/>
        <end position="82"/>
    </location>
</feature>
<dbReference type="PANTHER" id="PTHR46934">
    <property type="entry name" value="MYB_DNA-BIND_3 DOMAIN-CONTAINING PROTEIN-RELATED"/>
    <property type="match status" value="1"/>
</dbReference>